<dbReference type="Gene3D" id="1.20.120.1020">
    <property type="entry name" value="Prion-inhibition and propagation, HeLo domain"/>
    <property type="match status" value="1"/>
</dbReference>
<dbReference type="InterPro" id="IPR038305">
    <property type="entry name" value="HeLo_sf"/>
</dbReference>
<sequence length="180" mass="20318">MSDPFSIASGAVGVISLGLQLTGQVVSYCQAYRDYDDDIRRVDSKAQALQFSLNRTCSIMKDALSTDPQIASDLQARILELRTSFQTLHTKIEKYKPVSTSTSVDVRSQLKRMAHPFRKDTLRDIGNDLDSVEQTIQTSLNIYTAQMSANFQRMQVEMFQSLQAMVYYTPVPSSRSHYIS</sequence>
<keyword evidence="3" id="KW-1185">Reference proteome</keyword>
<evidence type="ECO:0000313" key="3">
    <source>
        <dbReference type="Proteomes" id="UP001149165"/>
    </source>
</evidence>
<evidence type="ECO:0000313" key="2">
    <source>
        <dbReference type="EMBL" id="KAJ5114102.1"/>
    </source>
</evidence>
<reference evidence="2" key="1">
    <citation type="submission" date="2022-11" db="EMBL/GenBank/DDBJ databases">
        <authorList>
            <person name="Petersen C."/>
        </authorList>
    </citation>
    <scope>NUCLEOTIDE SEQUENCE</scope>
    <source>
        <strain evidence="2">IBT 30069</strain>
    </source>
</reference>
<protein>
    <recommendedName>
        <fullName evidence="1">Azaphilone pigments biosynthesis cluster protein L N-terminal domain-containing protein</fullName>
    </recommendedName>
</protein>
<dbReference type="InterPro" id="IPR031348">
    <property type="entry name" value="PigL_N"/>
</dbReference>
<accession>A0A9W9G8S8</accession>
<dbReference type="AlphaFoldDB" id="A0A9W9G8S8"/>
<dbReference type="Pfam" id="PF17111">
    <property type="entry name" value="PigL_N"/>
    <property type="match status" value="1"/>
</dbReference>
<gene>
    <name evidence="2" type="ORF">N7456_002636</name>
</gene>
<feature type="domain" description="Azaphilone pigments biosynthesis cluster protein L N-terminal" evidence="1">
    <location>
        <begin position="3"/>
        <end position="154"/>
    </location>
</feature>
<dbReference type="Proteomes" id="UP001149165">
    <property type="component" value="Unassembled WGS sequence"/>
</dbReference>
<dbReference type="EMBL" id="JAPQKH010000002">
    <property type="protein sequence ID" value="KAJ5114102.1"/>
    <property type="molecule type" value="Genomic_DNA"/>
</dbReference>
<name>A0A9W9G8S8_9EURO</name>
<comment type="caution">
    <text evidence="2">The sequence shown here is derived from an EMBL/GenBank/DDBJ whole genome shotgun (WGS) entry which is preliminary data.</text>
</comment>
<evidence type="ECO:0000259" key="1">
    <source>
        <dbReference type="Pfam" id="PF17111"/>
    </source>
</evidence>
<reference evidence="2" key="2">
    <citation type="journal article" date="2023" name="IMA Fungus">
        <title>Comparative genomic study of the Penicillium genus elucidates a diverse pangenome and 15 lateral gene transfer events.</title>
        <authorList>
            <person name="Petersen C."/>
            <person name="Sorensen T."/>
            <person name="Nielsen M.R."/>
            <person name="Sondergaard T.E."/>
            <person name="Sorensen J.L."/>
            <person name="Fitzpatrick D.A."/>
            <person name="Frisvad J.C."/>
            <person name="Nielsen K.L."/>
        </authorList>
    </citation>
    <scope>NUCLEOTIDE SEQUENCE</scope>
    <source>
        <strain evidence="2">IBT 30069</strain>
    </source>
</reference>
<dbReference type="OrthoDB" id="1577640at2759"/>
<proteinExistence type="predicted"/>
<organism evidence="2 3">
    <name type="scientific">Penicillium angulare</name>
    <dbReference type="NCBI Taxonomy" id="116970"/>
    <lineage>
        <taxon>Eukaryota</taxon>
        <taxon>Fungi</taxon>
        <taxon>Dikarya</taxon>
        <taxon>Ascomycota</taxon>
        <taxon>Pezizomycotina</taxon>
        <taxon>Eurotiomycetes</taxon>
        <taxon>Eurotiomycetidae</taxon>
        <taxon>Eurotiales</taxon>
        <taxon>Aspergillaceae</taxon>
        <taxon>Penicillium</taxon>
    </lineage>
</organism>